<proteinExistence type="predicted"/>
<gene>
    <name evidence="2" type="ORF">BKA14_002607</name>
</gene>
<sequence>MPAAGAGIVSLRSVGEYLIVRIDDRGAFADPPAGRVPPAVHIRGGRGLGLVNHLCDLVRMHSRRDGTSIRVHLHGVQL</sequence>
<dbReference type="RefSeq" id="WP_184951175.1">
    <property type="nucleotide sequence ID" value="NZ_BOMC01000077.1"/>
</dbReference>
<protein>
    <submittedName>
        <fullName evidence="2">Anti-sigma regulatory factor (Ser/Thr protein kinase)</fullName>
    </submittedName>
</protein>
<dbReference type="AlphaFoldDB" id="A0A7W7CPQ7"/>
<dbReference type="Proteomes" id="UP000542742">
    <property type="component" value="Unassembled WGS sequence"/>
</dbReference>
<dbReference type="InterPro" id="IPR003594">
    <property type="entry name" value="HATPase_dom"/>
</dbReference>
<dbReference type="CDD" id="cd16936">
    <property type="entry name" value="HATPase_RsbW-like"/>
    <property type="match status" value="1"/>
</dbReference>
<reference evidence="2 3" key="1">
    <citation type="submission" date="2020-08" db="EMBL/GenBank/DDBJ databases">
        <title>Sequencing the genomes of 1000 actinobacteria strains.</title>
        <authorList>
            <person name="Klenk H.-P."/>
        </authorList>
    </citation>
    <scope>NUCLEOTIDE SEQUENCE [LARGE SCALE GENOMIC DNA]</scope>
    <source>
        <strain evidence="2 3">DSM 45518</strain>
    </source>
</reference>
<accession>A0A7W7CPQ7</accession>
<dbReference type="Pfam" id="PF13581">
    <property type="entry name" value="HATPase_c_2"/>
    <property type="match status" value="1"/>
</dbReference>
<feature type="domain" description="Histidine kinase/HSP90-like ATPase" evidence="1">
    <location>
        <begin position="10"/>
        <end position="71"/>
    </location>
</feature>
<evidence type="ECO:0000313" key="2">
    <source>
        <dbReference type="EMBL" id="MBB4692459.1"/>
    </source>
</evidence>
<name>A0A7W7CPQ7_9ACTN</name>
<evidence type="ECO:0000259" key="1">
    <source>
        <dbReference type="Pfam" id="PF13581"/>
    </source>
</evidence>
<keyword evidence="3" id="KW-1185">Reference proteome</keyword>
<dbReference type="InterPro" id="IPR036890">
    <property type="entry name" value="HATPase_C_sf"/>
</dbReference>
<evidence type="ECO:0000313" key="3">
    <source>
        <dbReference type="Proteomes" id="UP000542742"/>
    </source>
</evidence>
<dbReference type="EMBL" id="JACHMF010000001">
    <property type="protein sequence ID" value="MBB4692459.1"/>
    <property type="molecule type" value="Genomic_DNA"/>
</dbReference>
<comment type="caution">
    <text evidence="2">The sequence shown here is derived from an EMBL/GenBank/DDBJ whole genome shotgun (WGS) entry which is preliminary data.</text>
</comment>
<organism evidence="2 3">
    <name type="scientific">Paractinoplanes abujensis</name>
    <dbReference type="NCBI Taxonomy" id="882441"/>
    <lineage>
        <taxon>Bacteria</taxon>
        <taxon>Bacillati</taxon>
        <taxon>Actinomycetota</taxon>
        <taxon>Actinomycetes</taxon>
        <taxon>Micromonosporales</taxon>
        <taxon>Micromonosporaceae</taxon>
        <taxon>Paractinoplanes</taxon>
    </lineage>
</organism>
<dbReference type="Gene3D" id="3.30.565.10">
    <property type="entry name" value="Histidine kinase-like ATPase, C-terminal domain"/>
    <property type="match status" value="1"/>
</dbReference>